<comment type="catalytic activity">
    <reaction evidence="5">
        <text>phosphoethanolamine + S-adenosyl-L-methionine = N-methylethanolamine phosphate + S-adenosyl-L-homocysteine + H(+)</text>
        <dbReference type="Rhea" id="RHEA:20365"/>
        <dbReference type="ChEBI" id="CHEBI:15378"/>
        <dbReference type="ChEBI" id="CHEBI:57781"/>
        <dbReference type="ChEBI" id="CHEBI:57856"/>
        <dbReference type="ChEBI" id="CHEBI:58190"/>
        <dbReference type="ChEBI" id="CHEBI:59789"/>
        <dbReference type="EC" id="2.1.1.103"/>
    </reaction>
    <physiologicalReaction direction="left-to-right" evidence="5">
        <dbReference type="Rhea" id="RHEA:20366"/>
    </physiologicalReaction>
</comment>
<dbReference type="GO" id="GO:0032259">
    <property type="term" value="P:methylation"/>
    <property type="evidence" value="ECO:0007669"/>
    <property type="project" value="UniProtKB-KW"/>
</dbReference>
<dbReference type="InterPro" id="IPR041698">
    <property type="entry name" value="Methyltransf_25"/>
</dbReference>
<protein>
    <submittedName>
        <fullName evidence="7">Methyltransferase family protein</fullName>
    </submittedName>
</protein>
<comment type="pathway">
    <text evidence="1">Lipid metabolism.</text>
</comment>
<keyword evidence="3 7" id="KW-0808">Transferase</keyword>
<evidence type="ECO:0000313" key="7">
    <source>
        <dbReference type="EMBL" id="PXX70608.1"/>
    </source>
</evidence>
<dbReference type="SUPFAM" id="SSF53335">
    <property type="entry name" value="S-adenosyl-L-methionine-dependent methyltransferases"/>
    <property type="match status" value="1"/>
</dbReference>
<dbReference type="AlphaFoldDB" id="A0A318K8I4"/>
<evidence type="ECO:0000256" key="3">
    <source>
        <dbReference type="ARBA" id="ARBA00022679"/>
    </source>
</evidence>
<dbReference type="Gene3D" id="3.40.50.150">
    <property type="entry name" value="Vaccinia Virus protein VP39"/>
    <property type="match status" value="1"/>
</dbReference>
<evidence type="ECO:0000313" key="8">
    <source>
        <dbReference type="Proteomes" id="UP000247569"/>
    </source>
</evidence>
<proteinExistence type="predicted"/>
<organism evidence="7 8">
    <name type="scientific">Nocardia tenerifensis</name>
    <dbReference type="NCBI Taxonomy" id="228006"/>
    <lineage>
        <taxon>Bacteria</taxon>
        <taxon>Bacillati</taxon>
        <taxon>Actinomycetota</taxon>
        <taxon>Actinomycetes</taxon>
        <taxon>Mycobacteriales</taxon>
        <taxon>Nocardiaceae</taxon>
        <taxon>Nocardia</taxon>
    </lineage>
</organism>
<dbReference type="CDD" id="cd02440">
    <property type="entry name" value="AdoMet_MTases"/>
    <property type="match status" value="1"/>
</dbReference>
<sequence>MTTAAFDSVSFKQAQRVTWNAISAGWLSCAEDFETGGAPVTARLLELAGVRPGHRVLDVGTGTGEPALSAAGVVGSTGAVTGIDLAPDMIARAQERAHGVDNVEFGVGDVESLDFPAASFDVVLSRWGLMFAVDRVEMFRTLARVLAPGGVLAAAVWAGPGSVAPMMSLSFQVLSRRLELPPAPPGAPGPFSMGDPDVVTAELAEAGFGDTEVSSFEAPFVLESPRRYIEFSKVVIPPGLKTMLREKFGSADDPETWAAVGEAVAPYHTSGGQVALPSKTLLLRAVAPVG</sequence>
<accession>A0A318K8I4</accession>
<dbReference type="Proteomes" id="UP000247569">
    <property type="component" value="Unassembled WGS sequence"/>
</dbReference>
<evidence type="ECO:0000256" key="5">
    <source>
        <dbReference type="ARBA" id="ARBA00047622"/>
    </source>
</evidence>
<comment type="pathway">
    <text evidence="4">Phospholipid metabolism.</text>
</comment>
<keyword evidence="2 7" id="KW-0489">Methyltransferase</keyword>
<dbReference type="OrthoDB" id="9795634at2"/>
<dbReference type="GO" id="GO:0000234">
    <property type="term" value="F:phosphoethanolamine N-methyltransferase activity"/>
    <property type="evidence" value="ECO:0007669"/>
    <property type="project" value="UniProtKB-EC"/>
</dbReference>
<dbReference type="InterPro" id="IPR029063">
    <property type="entry name" value="SAM-dependent_MTases_sf"/>
</dbReference>
<reference evidence="7 8" key="1">
    <citation type="submission" date="2018-05" db="EMBL/GenBank/DDBJ databases">
        <title>Genomic Encyclopedia of Type Strains, Phase IV (KMG-IV): sequencing the most valuable type-strain genomes for metagenomic binning, comparative biology and taxonomic classification.</title>
        <authorList>
            <person name="Goeker M."/>
        </authorList>
    </citation>
    <scope>NUCLEOTIDE SEQUENCE [LARGE SCALE GENOMIC DNA]</scope>
    <source>
        <strain evidence="7 8">DSM 44704</strain>
    </source>
</reference>
<dbReference type="PANTHER" id="PTHR44307">
    <property type="entry name" value="PHOSPHOETHANOLAMINE METHYLTRANSFERASE"/>
    <property type="match status" value="1"/>
</dbReference>
<name>A0A318K8I4_9NOCA</name>
<dbReference type="Pfam" id="PF13649">
    <property type="entry name" value="Methyltransf_25"/>
    <property type="match status" value="1"/>
</dbReference>
<evidence type="ECO:0000256" key="1">
    <source>
        <dbReference type="ARBA" id="ARBA00005189"/>
    </source>
</evidence>
<dbReference type="RefSeq" id="WP_110293289.1">
    <property type="nucleotide sequence ID" value="NZ_QJKF01000001.1"/>
</dbReference>
<evidence type="ECO:0000259" key="6">
    <source>
        <dbReference type="Pfam" id="PF13649"/>
    </source>
</evidence>
<keyword evidence="8" id="KW-1185">Reference proteome</keyword>
<evidence type="ECO:0000256" key="4">
    <source>
        <dbReference type="ARBA" id="ARBA00025707"/>
    </source>
</evidence>
<evidence type="ECO:0000256" key="2">
    <source>
        <dbReference type="ARBA" id="ARBA00022603"/>
    </source>
</evidence>
<feature type="domain" description="Methyltransferase" evidence="6">
    <location>
        <begin position="56"/>
        <end position="150"/>
    </location>
</feature>
<dbReference type="EMBL" id="QJKF01000001">
    <property type="protein sequence ID" value="PXX70608.1"/>
    <property type="molecule type" value="Genomic_DNA"/>
</dbReference>
<comment type="caution">
    <text evidence="7">The sequence shown here is derived from an EMBL/GenBank/DDBJ whole genome shotgun (WGS) entry which is preliminary data.</text>
</comment>
<dbReference type="PANTHER" id="PTHR44307:SF2">
    <property type="entry name" value="PHOSPHOETHANOLAMINE METHYLTRANSFERASE ISOFORM X1"/>
    <property type="match status" value="1"/>
</dbReference>
<gene>
    <name evidence="7" type="ORF">DFR70_10127</name>
</gene>